<dbReference type="InterPro" id="IPR013986">
    <property type="entry name" value="DExx_box_DNA_helicase_dom_sf"/>
</dbReference>
<dbReference type="PANTHER" id="PTHR30591">
    <property type="entry name" value="RECBCD ENZYME SUBUNIT RECC"/>
    <property type="match status" value="1"/>
</dbReference>
<dbReference type="GO" id="GO:0003677">
    <property type="term" value="F:DNA binding"/>
    <property type="evidence" value="ECO:0007669"/>
    <property type="project" value="UniProtKB-KW"/>
</dbReference>
<dbReference type="InterPro" id="IPR027417">
    <property type="entry name" value="P-loop_NTPase"/>
</dbReference>
<organism evidence="11 12">
    <name type="scientific">Thiospirochaeta perfilievii</name>
    <dbReference type="NCBI Taxonomy" id="252967"/>
    <lineage>
        <taxon>Bacteria</taxon>
        <taxon>Pseudomonadati</taxon>
        <taxon>Spirochaetota</taxon>
        <taxon>Spirochaetia</taxon>
        <taxon>Spirochaetales</taxon>
        <taxon>Spirochaetaceae</taxon>
        <taxon>Thiospirochaeta</taxon>
    </lineage>
</organism>
<evidence type="ECO:0000313" key="12">
    <source>
        <dbReference type="Proteomes" id="UP000323824"/>
    </source>
</evidence>
<dbReference type="PANTHER" id="PTHR30591:SF1">
    <property type="entry name" value="RECBCD ENZYME SUBUNIT RECC"/>
    <property type="match status" value="1"/>
</dbReference>
<dbReference type="InterPro" id="IPR006697">
    <property type="entry name" value="RecC"/>
</dbReference>
<dbReference type="GO" id="GO:0009338">
    <property type="term" value="C:exodeoxyribonuclease V complex"/>
    <property type="evidence" value="ECO:0007669"/>
    <property type="project" value="InterPro"/>
</dbReference>
<dbReference type="EMBL" id="CP035807">
    <property type="protein sequence ID" value="QEN04706.1"/>
    <property type="molecule type" value="Genomic_DNA"/>
</dbReference>
<dbReference type="GO" id="GO:0008854">
    <property type="term" value="F:exodeoxyribonuclease V activity"/>
    <property type="evidence" value="ECO:0007669"/>
    <property type="project" value="InterPro"/>
</dbReference>
<dbReference type="SUPFAM" id="SSF52980">
    <property type="entry name" value="Restriction endonuclease-like"/>
    <property type="match status" value="1"/>
</dbReference>
<dbReference type="KEGG" id="sper:EW093_08295"/>
<evidence type="ECO:0000256" key="7">
    <source>
        <dbReference type="ARBA" id="ARBA00022840"/>
    </source>
</evidence>
<keyword evidence="7" id="KW-0067">ATP-binding</keyword>
<keyword evidence="8" id="KW-0238">DNA-binding</keyword>
<dbReference type="RefSeq" id="WP_149567949.1">
    <property type="nucleotide sequence ID" value="NZ_CP035807.1"/>
</dbReference>
<evidence type="ECO:0000256" key="1">
    <source>
        <dbReference type="ARBA" id="ARBA00022722"/>
    </source>
</evidence>
<evidence type="ECO:0000256" key="9">
    <source>
        <dbReference type="ARBA" id="ARBA00023204"/>
    </source>
</evidence>
<evidence type="ECO:0000256" key="8">
    <source>
        <dbReference type="ARBA" id="ARBA00023125"/>
    </source>
</evidence>
<keyword evidence="9" id="KW-0234">DNA repair</keyword>
<dbReference type="Pfam" id="PF17946">
    <property type="entry name" value="RecC_C"/>
    <property type="match status" value="1"/>
</dbReference>
<keyword evidence="4" id="KW-0378">Hydrolase</keyword>
<protein>
    <recommendedName>
        <fullName evidence="10">RecC C-terminal domain-containing protein</fullName>
    </recommendedName>
</protein>
<evidence type="ECO:0000256" key="2">
    <source>
        <dbReference type="ARBA" id="ARBA00022741"/>
    </source>
</evidence>
<dbReference type="GO" id="GO:0006281">
    <property type="term" value="P:DNA repair"/>
    <property type="evidence" value="ECO:0007669"/>
    <property type="project" value="UniProtKB-KW"/>
</dbReference>
<dbReference type="Gene3D" id="3.40.50.300">
    <property type="entry name" value="P-loop containing nucleotide triphosphate hydrolases"/>
    <property type="match status" value="2"/>
</dbReference>
<dbReference type="PIRSF" id="PIRSF000980">
    <property type="entry name" value="RecC"/>
    <property type="match status" value="1"/>
</dbReference>
<keyword evidence="2" id="KW-0547">Nucleotide-binding</keyword>
<evidence type="ECO:0000256" key="3">
    <source>
        <dbReference type="ARBA" id="ARBA00022763"/>
    </source>
</evidence>
<dbReference type="InterPro" id="IPR041500">
    <property type="entry name" value="RecC_C"/>
</dbReference>
<dbReference type="Gene3D" id="3.40.50.10930">
    <property type="match status" value="1"/>
</dbReference>
<dbReference type="GO" id="GO:0006310">
    <property type="term" value="P:DNA recombination"/>
    <property type="evidence" value="ECO:0007669"/>
    <property type="project" value="TreeGrafter"/>
</dbReference>
<sequence length="1108" mass="127617">MGYKIYHSNNLHEFIRRYSSLFHSNDLFGEKVITVVQNRNIASWLQLELTKTDGISMDLQFEYPENAVKNLVLGYKKGHSLFGNKDNLKSILFMDSLKIVLYKSLEELLINDKTYPNLFNYVKGSSQRLFQLSDSIAGLFYHYGMNCPLMVESWDRGELYKNDLGFILREEDQLWQMSLWNTIFNDSNPYLHISRVLNEVLKSGESYDPALSPFGRCKIILFGSSFLGESAIKFFNYLSRDIEVLHFILTPSLIYRGEEFVKPKSLLSRFSGLINGFTSISRESSFNKERESFFVDYTSGTLLDNLKDGIKNNSLEEYKRESPIEVDKDDSSIRICKITGGWREIEVLKEKILYLLDSDKELKLTDIGVVAPEISDYSSFIEGVFPDRNIAPDGSTIFGKRDLPYNIMGVKGGEDSPFIRGLLSLLDLPGSDFNRKDLINILSNPCFMERFSLTNSSRELFLEIIDSLNIKWAIDGEHRIELGYTGEDFNTWESGFKRFLLGIALDREDSNLVPFNITDSQGIESIGNLVNIVRSLYSDLWSINSLSLNIDEWVLFIETVMDTYLKPVKDDLFDERERLSVKHQYRNILNLLDDLKDLSNFKNKEIPFAVFRSLLKEFIVKSGNNKGRYLTQGVTFSSLKPLRAVPFKHIFVLGLNEDVFPGKEKIPSYDLRGIYDQKIDLSRRQNDKFAFLELILSAQKSLTLFYNGKNLISGEELQPSVVINDLMETIELNFSSCVELSTLIIEEHPLHNFDPKYFDSNNRFISFDKRAFNTALAYIGEKEEPKLIDLDEDSLRTDQVELTVNDLIQFIKNPVKTFFNKSEGIYLDNDTSIEEDIHENRDLDFISKWKFTNIVMEQGLMDDIPIDRVCDSFFSLAEQEGFFKSSPLTNNVRAEVEELVESVNQFLNENNLKGTHFKRVNRDLGGEYKTLDFNVNGISIKLKGELENLWVDNEGACFTTGITLGKKPEMSVKDKILPYIYSLIINSHNEMRETHLTAYSIGRNSLEPVIFQDKGDSLEVLRGIISLYVKNLVKPIPLYPEIMESDNVDDLKREWDKASSITMGFSLIKECPYIQKTYEGTIPDFNKDDVDLLFNSFYKKIVNRKAKK</sequence>
<dbReference type="SUPFAM" id="SSF52540">
    <property type="entry name" value="P-loop containing nucleoside triphosphate hydrolases"/>
    <property type="match status" value="2"/>
</dbReference>
<evidence type="ECO:0000256" key="6">
    <source>
        <dbReference type="ARBA" id="ARBA00022839"/>
    </source>
</evidence>
<keyword evidence="1" id="KW-0540">Nuclease</keyword>
<dbReference type="GO" id="GO:0005524">
    <property type="term" value="F:ATP binding"/>
    <property type="evidence" value="ECO:0007669"/>
    <property type="project" value="UniProtKB-KW"/>
</dbReference>
<dbReference type="InterPro" id="IPR011335">
    <property type="entry name" value="Restrct_endonuc-II-like"/>
</dbReference>
<gene>
    <name evidence="11" type="ORF">EW093_08295</name>
</gene>
<reference evidence="11 12" key="2">
    <citation type="submission" date="2019-09" db="EMBL/GenBank/DDBJ databases">
        <title>Complete Genome Sequence and Methylome Analysis of free living Spirochaetas.</title>
        <authorList>
            <person name="Leshcheva N."/>
            <person name="Mikheeva N."/>
        </authorList>
    </citation>
    <scope>NUCLEOTIDE SEQUENCE [LARGE SCALE GENOMIC DNA]</scope>
    <source>
        <strain evidence="11 12">P</strain>
    </source>
</reference>
<proteinExistence type="predicted"/>
<dbReference type="Pfam" id="PF04257">
    <property type="entry name" value="Exonuc_V_gamma"/>
    <property type="match status" value="1"/>
</dbReference>
<keyword evidence="3" id="KW-0227">DNA damage</keyword>
<evidence type="ECO:0000313" key="11">
    <source>
        <dbReference type="EMBL" id="QEN04706.1"/>
    </source>
</evidence>
<evidence type="ECO:0000259" key="10">
    <source>
        <dbReference type="Pfam" id="PF17946"/>
    </source>
</evidence>
<feature type="domain" description="RecC C-terminal" evidence="10">
    <location>
        <begin position="801"/>
        <end position="1042"/>
    </location>
</feature>
<keyword evidence="5" id="KW-0347">Helicase</keyword>
<evidence type="ECO:0000256" key="4">
    <source>
        <dbReference type="ARBA" id="ARBA00022801"/>
    </source>
</evidence>
<dbReference type="OrthoDB" id="9762834at2"/>
<dbReference type="Proteomes" id="UP000323824">
    <property type="component" value="Chromosome"/>
</dbReference>
<dbReference type="GO" id="GO:0004386">
    <property type="term" value="F:helicase activity"/>
    <property type="evidence" value="ECO:0007669"/>
    <property type="project" value="UniProtKB-KW"/>
</dbReference>
<accession>A0A5C1QDH9</accession>
<dbReference type="Gene3D" id="1.10.10.160">
    <property type="match status" value="1"/>
</dbReference>
<keyword evidence="6" id="KW-0269">Exonuclease</keyword>
<dbReference type="AlphaFoldDB" id="A0A5C1QDH9"/>
<name>A0A5C1QDH9_9SPIO</name>
<keyword evidence="12" id="KW-1185">Reference proteome</keyword>
<reference evidence="11 12" key="1">
    <citation type="submission" date="2019-02" db="EMBL/GenBank/DDBJ databases">
        <authorList>
            <person name="Fomenkov A."/>
            <person name="Dubinina G."/>
            <person name="Grabovich M."/>
            <person name="Vincze T."/>
            <person name="Roberts R.J."/>
        </authorList>
    </citation>
    <scope>NUCLEOTIDE SEQUENCE [LARGE SCALE GENOMIC DNA]</scope>
    <source>
        <strain evidence="11 12">P</strain>
    </source>
</reference>
<evidence type="ECO:0000256" key="5">
    <source>
        <dbReference type="ARBA" id="ARBA00022806"/>
    </source>
</evidence>